<evidence type="ECO:0000313" key="3">
    <source>
        <dbReference type="Proteomes" id="UP000662200"/>
    </source>
</evidence>
<dbReference type="RefSeq" id="WP_189115069.1">
    <property type="nucleotide sequence ID" value="NZ_BMQC01000011.1"/>
</dbReference>
<sequence length="52" mass="5090">MSDTTIEEEFVLDVSLVDAGPAASGYSTNTSDGCGSGNTGSNAGTTRCDGGN</sequence>
<dbReference type="EMBL" id="BMQC01000011">
    <property type="protein sequence ID" value="GGK36321.1"/>
    <property type="molecule type" value="Genomic_DNA"/>
</dbReference>
<accession>A0A8J3BT36</accession>
<reference evidence="2" key="1">
    <citation type="journal article" date="2014" name="Int. J. Syst. Evol. Microbiol.">
        <title>Complete genome sequence of Corynebacterium casei LMG S-19264T (=DSM 44701T), isolated from a smear-ripened cheese.</title>
        <authorList>
            <consortium name="US DOE Joint Genome Institute (JGI-PGF)"/>
            <person name="Walter F."/>
            <person name="Albersmeier A."/>
            <person name="Kalinowski J."/>
            <person name="Ruckert C."/>
        </authorList>
    </citation>
    <scope>NUCLEOTIDE SEQUENCE</scope>
    <source>
        <strain evidence="2">JCM 3091</strain>
    </source>
</reference>
<feature type="region of interest" description="Disordered" evidence="1">
    <location>
        <begin position="21"/>
        <end position="52"/>
    </location>
</feature>
<comment type="caution">
    <text evidence="2">The sequence shown here is derived from an EMBL/GenBank/DDBJ whole genome shotgun (WGS) entry which is preliminary data.</text>
</comment>
<dbReference type="AlphaFoldDB" id="A0A8J3BT36"/>
<proteinExistence type="predicted"/>
<evidence type="ECO:0000256" key="1">
    <source>
        <dbReference type="SAM" id="MobiDB-lite"/>
    </source>
</evidence>
<dbReference type="InterPro" id="IPR027575">
    <property type="entry name" value="LD_lanti_pre"/>
</dbReference>
<name>A0A8J3BT36_9ACTN</name>
<dbReference type="NCBIfam" id="TIGR04363">
    <property type="entry name" value="LD_lanti_pre"/>
    <property type="match status" value="1"/>
</dbReference>
<reference evidence="2" key="2">
    <citation type="submission" date="2020-09" db="EMBL/GenBank/DDBJ databases">
        <authorList>
            <person name="Sun Q."/>
            <person name="Ohkuma M."/>
        </authorList>
    </citation>
    <scope>NUCLEOTIDE SEQUENCE</scope>
    <source>
        <strain evidence="2">JCM 3091</strain>
    </source>
</reference>
<gene>
    <name evidence="2" type="ORF">GCM10010124_31190</name>
</gene>
<keyword evidence="3" id="KW-1185">Reference proteome</keyword>
<evidence type="ECO:0008006" key="4">
    <source>
        <dbReference type="Google" id="ProtNLM"/>
    </source>
</evidence>
<organism evidence="2 3">
    <name type="scientific">Pilimelia terevasa</name>
    <dbReference type="NCBI Taxonomy" id="53372"/>
    <lineage>
        <taxon>Bacteria</taxon>
        <taxon>Bacillati</taxon>
        <taxon>Actinomycetota</taxon>
        <taxon>Actinomycetes</taxon>
        <taxon>Micromonosporales</taxon>
        <taxon>Micromonosporaceae</taxon>
        <taxon>Pilimelia</taxon>
    </lineage>
</organism>
<evidence type="ECO:0000313" key="2">
    <source>
        <dbReference type="EMBL" id="GGK36321.1"/>
    </source>
</evidence>
<protein>
    <recommendedName>
        <fullName evidence="4">FxLD family lantipeptide</fullName>
    </recommendedName>
</protein>
<dbReference type="Proteomes" id="UP000662200">
    <property type="component" value="Unassembled WGS sequence"/>
</dbReference>